<gene>
    <name evidence="9" type="ORF">BG258_02305</name>
</gene>
<evidence type="ECO:0000256" key="3">
    <source>
        <dbReference type="ARBA" id="ARBA00022679"/>
    </source>
</evidence>
<dbReference type="NCBIfam" id="TIGR03023">
    <property type="entry name" value="WcaJ_sugtrans"/>
    <property type="match status" value="1"/>
</dbReference>
<comment type="caution">
    <text evidence="9">The sequence shown here is derived from an EMBL/GenBank/DDBJ whole genome shotgun (WGS) entry which is preliminary data.</text>
</comment>
<keyword evidence="5 7" id="KW-1133">Transmembrane helix</keyword>
<keyword evidence="6 7" id="KW-0472">Membrane</keyword>
<comment type="similarity">
    <text evidence="2">Belongs to the bacterial sugar transferase family.</text>
</comment>
<reference evidence="9 10" key="1">
    <citation type="submission" date="2016-09" db="EMBL/GenBank/DDBJ databases">
        <title>Draft genome sequence of the soil isolate, Lysinibacillus fusiformis M5, a potential hypoxanthine producer.</title>
        <authorList>
            <person name="Gallegos-Monterrosa R."/>
            <person name="Maroti G."/>
            <person name="Balint B."/>
            <person name="Kovacs A.T."/>
        </authorList>
    </citation>
    <scope>NUCLEOTIDE SEQUENCE [LARGE SCALE GENOMIC DNA]</scope>
    <source>
        <strain evidence="9 10">M5</strain>
    </source>
</reference>
<dbReference type="PANTHER" id="PTHR30576">
    <property type="entry name" value="COLANIC BIOSYNTHESIS UDP-GLUCOSE LIPID CARRIER TRANSFERASE"/>
    <property type="match status" value="1"/>
</dbReference>
<dbReference type="SUPFAM" id="SSF51735">
    <property type="entry name" value="NAD(P)-binding Rossmann-fold domains"/>
    <property type="match status" value="1"/>
</dbReference>
<dbReference type="Gene3D" id="3.40.50.720">
    <property type="entry name" value="NAD(P)-binding Rossmann-like Domain"/>
    <property type="match status" value="1"/>
</dbReference>
<evidence type="ECO:0000256" key="1">
    <source>
        <dbReference type="ARBA" id="ARBA00004141"/>
    </source>
</evidence>
<dbReference type="Proteomes" id="UP000094784">
    <property type="component" value="Unassembled WGS sequence"/>
</dbReference>
<dbReference type="GO" id="GO:0016780">
    <property type="term" value="F:phosphotransferase activity, for other substituted phosphate groups"/>
    <property type="evidence" value="ECO:0007669"/>
    <property type="project" value="TreeGrafter"/>
</dbReference>
<dbReference type="NCBIfam" id="TIGR03025">
    <property type="entry name" value="EPS_sugtrans"/>
    <property type="match status" value="1"/>
</dbReference>
<dbReference type="InterPro" id="IPR017475">
    <property type="entry name" value="EPS_sugar_tfrase"/>
</dbReference>
<evidence type="ECO:0000256" key="5">
    <source>
        <dbReference type="ARBA" id="ARBA00022989"/>
    </source>
</evidence>
<dbReference type="GO" id="GO:0016020">
    <property type="term" value="C:membrane"/>
    <property type="evidence" value="ECO:0007669"/>
    <property type="project" value="UniProtKB-SubCell"/>
</dbReference>
<dbReference type="InterPro" id="IPR017473">
    <property type="entry name" value="Undecaprenyl-P_gluc_Ptfrase"/>
</dbReference>
<dbReference type="AlphaFoldDB" id="A0A1E4R2V2"/>
<dbReference type="Pfam" id="PF13727">
    <property type="entry name" value="CoA_binding_3"/>
    <property type="match status" value="1"/>
</dbReference>
<name>A0A1E4R2V2_9BACI</name>
<accession>A0A1E4R2V2</accession>
<evidence type="ECO:0000313" key="10">
    <source>
        <dbReference type="Proteomes" id="UP000094784"/>
    </source>
</evidence>
<evidence type="ECO:0000259" key="8">
    <source>
        <dbReference type="Pfam" id="PF02397"/>
    </source>
</evidence>
<dbReference type="InterPro" id="IPR036291">
    <property type="entry name" value="NAD(P)-bd_dom_sf"/>
</dbReference>
<evidence type="ECO:0000256" key="7">
    <source>
        <dbReference type="SAM" id="Phobius"/>
    </source>
</evidence>
<comment type="subcellular location">
    <subcellularLocation>
        <location evidence="1">Membrane</location>
        <topology evidence="1">Multi-pass membrane protein</topology>
    </subcellularLocation>
</comment>
<feature type="transmembrane region" description="Helical" evidence="7">
    <location>
        <begin position="281"/>
        <end position="302"/>
    </location>
</feature>
<dbReference type="RefSeq" id="WP_069480037.1">
    <property type="nucleotide sequence ID" value="NZ_KV766182.1"/>
</dbReference>
<keyword evidence="4 7" id="KW-0812">Transmembrane</keyword>
<feature type="transmembrane region" description="Helical" evidence="7">
    <location>
        <begin position="51"/>
        <end position="72"/>
    </location>
</feature>
<organism evidence="9 10">
    <name type="scientific">Lysinibacillus fusiformis</name>
    <dbReference type="NCBI Taxonomy" id="28031"/>
    <lineage>
        <taxon>Bacteria</taxon>
        <taxon>Bacillati</taxon>
        <taxon>Bacillota</taxon>
        <taxon>Bacilli</taxon>
        <taxon>Bacillales</taxon>
        <taxon>Bacillaceae</taxon>
        <taxon>Lysinibacillus</taxon>
    </lineage>
</organism>
<proteinExistence type="inferred from homology"/>
<evidence type="ECO:0000256" key="2">
    <source>
        <dbReference type="ARBA" id="ARBA00006464"/>
    </source>
</evidence>
<dbReference type="Pfam" id="PF02397">
    <property type="entry name" value="Bac_transf"/>
    <property type="match status" value="1"/>
</dbReference>
<feature type="transmembrane region" description="Helical" evidence="7">
    <location>
        <begin position="12"/>
        <end position="31"/>
    </location>
</feature>
<dbReference type="InterPro" id="IPR003362">
    <property type="entry name" value="Bact_transf"/>
</dbReference>
<feature type="domain" description="Bacterial sugar transferase" evidence="8">
    <location>
        <begin position="276"/>
        <end position="455"/>
    </location>
</feature>
<evidence type="ECO:0000313" key="9">
    <source>
        <dbReference type="EMBL" id="ODV54803.1"/>
    </source>
</evidence>
<feature type="transmembrane region" description="Helical" evidence="7">
    <location>
        <begin position="112"/>
        <end position="131"/>
    </location>
</feature>
<dbReference type="EMBL" id="MECQ01000001">
    <property type="protein sequence ID" value="ODV54803.1"/>
    <property type="molecule type" value="Genomic_DNA"/>
</dbReference>
<dbReference type="PANTHER" id="PTHR30576:SF0">
    <property type="entry name" value="UNDECAPRENYL-PHOSPHATE N-ACETYLGALACTOSAMINYL 1-PHOSPHATE TRANSFERASE-RELATED"/>
    <property type="match status" value="1"/>
</dbReference>
<sequence>MIRGKERFITQLYMTTDFIFIQLAFAVAWYFRFVINKEQQGSYLPLTDYFIWNIVYSVAFLAIGFLIGLYVPKRKMKFAKEISKIIQVQIYSMFVLLSALFIVKTIDISRMFLIIYLLVGFLVIVVYRFFVKQLLRVMRKKGFNQQFVLILGAGSVGNRYIENLDNHPEYGLQVIGFLDDFKQIDSEQKVLGKIEDLPTILENKIIDEVVIALPLTVFSKYHQIIVACEKAGVRVSIVPDFYDILPATPYFERFGDLPVINVRDIPLDEYINRVLKRIFDIAFSLCAILVISPLLLFIALGVKLTSPGPILFKQERVGLNRRTFYMYKFRSMKHMTVEDSNTQWTVENDPRRTKFGTFLRKTSLDEFPQFFNVLKGDMSIVGPRPERPYFVDQFKEEIPKYMVKHHVRPGITGWAQVCGLRGDTSIEDRIEHDIQYIENWTLLFDIKIIMKTIINGFVNKNAY</sequence>
<evidence type="ECO:0000256" key="6">
    <source>
        <dbReference type="ARBA" id="ARBA00023136"/>
    </source>
</evidence>
<dbReference type="OrthoDB" id="9808602at2"/>
<feature type="transmembrane region" description="Helical" evidence="7">
    <location>
        <begin position="84"/>
        <end position="106"/>
    </location>
</feature>
<protein>
    <submittedName>
        <fullName evidence="9">Undecaprenyl-phosphate glucose phosphotransferase</fullName>
    </submittedName>
</protein>
<keyword evidence="3 9" id="KW-0808">Transferase</keyword>
<evidence type="ECO:0000256" key="4">
    <source>
        <dbReference type="ARBA" id="ARBA00022692"/>
    </source>
</evidence>